<dbReference type="PANTHER" id="PTHR24421:SF10">
    <property type="entry name" value="NITRATE_NITRITE SENSOR PROTEIN NARQ"/>
    <property type="match status" value="1"/>
</dbReference>
<feature type="transmembrane region" description="Helical" evidence="9">
    <location>
        <begin position="6"/>
        <end position="28"/>
    </location>
</feature>
<organism evidence="11 12">
    <name type="scientific">Isachenkonia alkalipeptolytica</name>
    <dbReference type="NCBI Taxonomy" id="2565777"/>
    <lineage>
        <taxon>Bacteria</taxon>
        <taxon>Bacillati</taxon>
        <taxon>Bacillota</taxon>
        <taxon>Clostridia</taxon>
        <taxon>Eubacteriales</taxon>
        <taxon>Clostridiaceae</taxon>
        <taxon>Isachenkonia</taxon>
    </lineage>
</organism>
<sequence>MKKMSTQITFILYLLYGFVFILMGVIIFQQRNKELSGFPILRTLPLLGMFGIIHGISEWVTMAQIAGLYQEYSGIILAVKGFLKVLSFYFLFRFALMTLPRSDGSTANRNLRRILEKIPLILFLAWVLRFGILYGFYGIDYMMENRMGSVIINRYLMSFPAGIIAFIGLFRSGRKIQRMHYQDLHRWYYGLAIAVLSYGVFDGLFVRKMDFFPASILNNQLFLEVTGVPIQVVKIIMGILMTYFVVQISRVFEGEKRALIDQMLKDRAVEVEREKINREIHDRIIQKMYGAGLKIEAYLGKENKSYLQEANQDLQQGIKEARNIISKTIIEDYHSKDLESVIMDFIRWKEKEVDFEIIFDQQVPTLYKGKDSKEKVTQIYYILHEAVTNAAKHSGASKLWIRLRGEYDRLTMEIQDNGSGFKPEIENSEEFIERKTEGSGGIKMGLEIMKDRAEEIGGTLAINSDKNGTTICLDIQWGGDQDEEE</sequence>
<dbReference type="InterPro" id="IPR050482">
    <property type="entry name" value="Sensor_HK_TwoCompSys"/>
</dbReference>
<evidence type="ECO:0000256" key="3">
    <source>
        <dbReference type="ARBA" id="ARBA00022553"/>
    </source>
</evidence>
<dbReference type="SUPFAM" id="SSF55874">
    <property type="entry name" value="ATPase domain of HSP90 chaperone/DNA topoisomerase II/histidine kinase"/>
    <property type="match status" value="1"/>
</dbReference>
<keyword evidence="9" id="KW-0812">Transmembrane</keyword>
<keyword evidence="8" id="KW-0902">Two-component regulatory system</keyword>
<feature type="transmembrane region" description="Helical" evidence="9">
    <location>
        <begin position="151"/>
        <end position="171"/>
    </location>
</feature>
<evidence type="ECO:0000256" key="8">
    <source>
        <dbReference type="ARBA" id="ARBA00023012"/>
    </source>
</evidence>
<feature type="transmembrane region" description="Helical" evidence="9">
    <location>
        <begin position="72"/>
        <end position="92"/>
    </location>
</feature>
<dbReference type="Pfam" id="PF02518">
    <property type="entry name" value="HATPase_c"/>
    <property type="match status" value="1"/>
</dbReference>
<dbReference type="SMART" id="SM00387">
    <property type="entry name" value="HATPase_c"/>
    <property type="match status" value="1"/>
</dbReference>
<keyword evidence="6" id="KW-0418">Kinase</keyword>
<keyword evidence="7" id="KW-0067">ATP-binding</keyword>
<dbReference type="Pfam" id="PF07730">
    <property type="entry name" value="HisKA_3"/>
    <property type="match status" value="1"/>
</dbReference>
<protein>
    <recommendedName>
        <fullName evidence="2">histidine kinase</fullName>
        <ecNumber evidence="2">2.7.13.3</ecNumber>
    </recommendedName>
</protein>
<feature type="transmembrane region" description="Helical" evidence="9">
    <location>
        <begin position="118"/>
        <end position="139"/>
    </location>
</feature>
<dbReference type="CDD" id="cd16917">
    <property type="entry name" value="HATPase_UhpB-NarQ-NarX-like"/>
    <property type="match status" value="1"/>
</dbReference>
<dbReference type="PROSITE" id="PS50109">
    <property type="entry name" value="HIS_KIN"/>
    <property type="match status" value="1"/>
</dbReference>
<comment type="caution">
    <text evidence="11">The sequence shown here is derived from an EMBL/GenBank/DDBJ whole genome shotgun (WGS) entry which is preliminary data.</text>
</comment>
<dbReference type="Gene3D" id="3.30.565.10">
    <property type="entry name" value="Histidine kinase-like ATPase, C-terminal domain"/>
    <property type="match status" value="1"/>
</dbReference>
<dbReference type="EC" id="2.7.13.3" evidence="2"/>
<keyword evidence="5" id="KW-0547">Nucleotide-binding</keyword>
<feature type="transmembrane region" description="Helical" evidence="9">
    <location>
        <begin position="187"/>
        <end position="206"/>
    </location>
</feature>
<comment type="catalytic activity">
    <reaction evidence="1">
        <text>ATP + protein L-histidine = ADP + protein N-phospho-L-histidine.</text>
        <dbReference type="EC" id="2.7.13.3"/>
    </reaction>
</comment>
<evidence type="ECO:0000256" key="6">
    <source>
        <dbReference type="ARBA" id="ARBA00022777"/>
    </source>
</evidence>
<evidence type="ECO:0000256" key="9">
    <source>
        <dbReference type="SAM" id="Phobius"/>
    </source>
</evidence>
<keyword evidence="4" id="KW-0808">Transferase</keyword>
<dbReference type="EMBL" id="SUMG01000029">
    <property type="protein sequence ID" value="NBG89544.1"/>
    <property type="molecule type" value="Genomic_DNA"/>
</dbReference>
<evidence type="ECO:0000256" key="4">
    <source>
        <dbReference type="ARBA" id="ARBA00022679"/>
    </source>
</evidence>
<evidence type="ECO:0000256" key="2">
    <source>
        <dbReference type="ARBA" id="ARBA00012438"/>
    </source>
</evidence>
<dbReference type="AlphaFoldDB" id="A0AA43XNS2"/>
<dbReference type="Proteomes" id="UP000449710">
    <property type="component" value="Unassembled WGS sequence"/>
</dbReference>
<dbReference type="GO" id="GO:0016020">
    <property type="term" value="C:membrane"/>
    <property type="evidence" value="ECO:0007669"/>
    <property type="project" value="InterPro"/>
</dbReference>
<accession>A0AA43XNS2</accession>
<keyword evidence="9" id="KW-1133">Transmembrane helix</keyword>
<dbReference type="InterPro" id="IPR003594">
    <property type="entry name" value="HATPase_dom"/>
</dbReference>
<proteinExistence type="predicted"/>
<dbReference type="InterPro" id="IPR005467">
    <property type="entry name" value="His_kinase_dom"/>
</dbReference>
<evidence type="ECO:0000256" key="7">
    <source>
        <dbReference type="ARBA" id="ARBA00022840"/>
    </source>
</evidence>
<evidence type="ECO:0000313" key="11">
    <source>
        <dbReference type="EMBL" id="NBG89544.1"/>
    </source>
</evidence>
<dbReference type="PANTHER" id="PTHR24421">
    <property type="entry name" value="NITRATE/NITRITE SENSOR PROTEIN NARX-RELATED"/>
    <property type="match status" value="1"/>
</dbReference>
<evidence type="ECO:0000259" key="10">
    <source>
        <dbReference type="PROSITE" id="PS50109"/>
    </source>
</evidence>
<dbReference type="GO" id="GO:0005524">
    <property type="term" value="F:ATP binding"/>
    <property type="evidence" value="ECO:0007669"/>
    <property type="project" value="UniProtKB-KW"/>
</dbReference>
<feature type="transmembrane region" description="Helical" evidence="9">
    <location>
        <begin position="226"/>
        <end position="246"/>
    </location>
</feature>
<dbReference type="InterPro" id="IPR011712">
    <property type="entry name" value="Sig_transdc_His_kin_sub3_dim/P"/>
</dbReference>
<name>A0AA43XNS2_9CLOT</name>
<dbReference type="InterPro" id="IPR036890">
    <property type="entry name" value="HATPase_C_sf"/>
</dbReference>
<gene>
    <name evidence="11" type="ORF">ISALK_13695</name>
</gene>
<evidence type="ECO:0000313" key="12">
    <source>
        <dbReference type="Proteomes" id="UP000449710"/>
    </source>
</evidence>
<reference evidence="11 12" key="1">
    <citation type="submission" date="2019-04" db="EMBL/GenBank/DDBJ databases">
        <title>Isachenkonia alkalipeptolytica gen. nov. sp. nov. a new anaerobic, alkiliphilic organothrophic bacterium capable to reduce synthesized ferrihydrite isolated from a soda lake.</title>
        <authorList>
            <person name="Toshchakov S.V."/>
            <person name="Zavarzina D.G."/>
            <person name="Zhilina T.N."/>
            <person name="Kostrikina N.A."/>
            <person name="Kublanov I.V."/>
        </authorList>
    </citation>
    <scope>NUCLEOTIDE SEQUENCE [LARGE SCALE GENOMIC DNA]</scope>
    <source>
        <strain evidence="11 12">Z-1701</strain>
    </source>
</reference>
<feature type="transmembrane region" description="Helical" evidence="9">
    <location>
        <begin position="40"/>
        <end position="60"/>
    </location>
</feature>
<evidence type="ECO:0000256" key="1">
    <source>
        <dbReference type="ARBA" id="ARBA00000085"/>
    </source>
</evidence>
<dbReference type="Gene3D" id="1.20.5.1930">
    <property type="match status" value="1"/>
</dbReference>
<keyword evidence="3" id="KW-0597">Phosphoprotein</keyword>
<dbReference type="GO" id="GO:0000155">
    <property type="term" value="F:phosphorelay sensor kinase activity"/>
    <property type="evidence" value="ECO:0007669"/>
    <property type="project" value="InterPro"/>
</dbReference>
<keyword evidence="9" id="KW-0472">Membrane</keyword>
<feature type="domain" description="Histidine kinase" evidence="10">
    <location>
        <begin position="378"/>
        <end position="479"/>
    </location>
</feature>
<keyword evidence="12" id="KW-1185">Reference proteome</keyword>
<evidence type="ECO:0000256" key="5">
    <source>
        <dbReference type="ARBA" id="ARBA00022741"/>
    </source>
</evidence>
<dbReference type="GO" id="GO:0046983">
    <property type="term" value="F:protein dimerization activity"/>
    <property type="evidence" value="ECO:0007669"/>
    <property type="project" value="InterPro"/>
</dbReference>